<feature type="domain" description="EamA" evidence="2">
    <location>
        <begin position="150"/>
        <end position="275"/>
    </location>
</feature>
<dbReference type="EMBL" id="RRAZ01000016">
    <property type="protein sequence ID" value="RRH73830.1"/>
    <property type="molecule type" value="Genomic_DNA"/>
</dbReference>
<dbReference type="OrthoDB" id="9812899at2"/>
<keyword evidence="1" id="KW-0472">Membrane</keyword>
<dbReference type="GO" id="GO:0016020">
    <property type="term" value="C:membrane"/>
    <property type="evidence" value="ECO:0007669"/>
    <property type="project" value="InterPro"/>
</dbReference>
<feature type="domain" description="EamA" evidence="2">
    <location>
        <begin position="11"/>
        <end position="141"/>
    </location>
</feature>
<dbReference type="Pfam" id="PF00892">
    <property type="entry name" value="EamA"/>
    <property type="match status" value="2"/>
</dbReference>
<keyword evidence="4" id="KW-1185">Reference proteome</keyword>
<dbReference type="PANTHER" id="PTHR22911">
    <property type="entry name" value="ACYL-MALONYL CONDENSING ENZYME-RELATED"/>
    <property type="match status" value="1"/>
</dbReference>
<name>A0A3P3DHV0_9RHOB</name>
<dbReference type="PANTHER" id="PTHR22911:SF103">
    <property type="entry name" value="BLR2811 PROTEIN"/>
    <property type="match status" value="1"/>
</dbReference>
<keyword evidence="1" id="KW-1133">Transmembrane helix</keyword>
<feature type="transmembrane region" description="Helical" evidence="1">
    <location>
        <begin position="263"/>
        <end position="280"/>
    </location>
</feature>
<evidence type="ECO:0000259" key="2">
    <source>
        <dbReference type="Pfam" id="PF00892"/>
    </source>
</evidence>
<evidence type="ECO:0000313" key="3">
    <source>
        <dbReference type="EMBL" id="RRH73830.1"/>
    </source>
</evidence>
<feature type="transmembrane region" description="Helical" evidence="1">
    <location>
        <begin position="147"/>
        <end position="167"/>
    </location>
</feature>
<dbReference type="AlphaFoldDB" id="A0A3P3DHV0"/>
<protein>
    <submittedName>
        <fullName evidence="3">DMT family transporter</fullName>
    </submittedName>
</protein>
<gene>
    <name evidence="3" type="ORF">EG244_12230</name>
</gene>
<reference evidence="3 4" key="1">
    <citation type="submission" date="2018-11" db="EMBL/GenBank/DDBJ databases">
        <title>Gemmobacter sp. nov., YIM 102744-1 draft genome.</title>
        <authorList>
            <person name="Li G."/>
            <person name="Jiang Y."/>
        </authorList>
    </citation>
    <scope>NUCLEOTIDE SEQUENCE [LARGE SCALE GENOMIC DNA]</scope>
    <source>
        <strain evidence="3 4">YIM 102744-1</strain>
    </source>
</reference>
<feature type="transmembrane region" description="Helical" evidence="1">
    <location>
        <begin position="237"/>
        <end position="257"/>
    </location>
</feature>
<proteinExistence type="predicted"/>
<feature type="transmembrane region" description="Helical" evidence="1">
    <location>
        <begin position="125"/>
        <end position="141"/>
    </location>
</feature>
<keyword evidence="1" id="KW-0812">Transmembrane</keyword>
<dbReference type="InterPro" id="IPR037185">
    <property type="entry name" value="EmrE-like"/>
</dbReference>
<feature type="transmembrane region" description="Helical" evidence="1">
    <location>
        <begin position="179"/>
        <end position="197"/>
    </location>
</feature>
<dbReference type="Proteomes" id="UP000282125">
    <property type="component" value="Unassembled WGS sequence"/>
</dbReference>
<dbReference type="SUPFAM" id="SSF103481">
    <property type="entry name" value="Multidrug resistance efflux transporter EmrE"/>
    <property type="match status" value="2"/>
</dbReference>
<sequence length="291" mass="31530">MFFPASRQAQAILYMLLAVSVFSFMDAVAKTMAQHYHPMQVVWSRYTGQVVVVLCLIGPRLLQYMRTQHLASHLIRSVCQFAATAFFFLAMPYIGLAEATAIADINPVLITLGAAIFLGEKLGPRRLAGVLAALIGALIIIRPGSGVFGWAALLPLGCAVCYTANALITRKMGAKDPIWTALVYAALTGSLITTVTLPTVWTPVAFEHLPAFLSIGVIGSLGQLFMIRAFTTGEAGVIAPFAYVGLLCATFWGWLFFGEMPDLWTGVGALVIVVSGIYVWHRETRSARVRD</sequence>
<organism evidence="3 4">
    <name type="scientific">Falsigemmobacter faecalis</name>
    <dbReference type="NCBI Taxonomy" id="2488730"/>
    <lineage>
        <taxon>Bacteria</taxon>
        <taxon>Pseudomonadati</taxon>
        <taxon>Pseudomonadota</taxon>
        <taxon>Alphaproteobacteria</taxon>
        <taxon>Rhodobacterales</taxon>
        <taxon>Paracoccaceae</taxon>
        <taxon>Falsigemmobacter</taxon>
    </lineage>
</organism>
<accession>A0A3P3DHV0</accession>
<evidence type="ECO:0000256" key="1">
    <source>
        <dbReference type="SAM" id="Phobius"/>
    </source>
</evidence>
<dbReference type="Gene3D" id="1.10.3730.20">
    <property type="match status" value="1"/>
</dbReference>
<feature type="transmembrane region" description="Helical" evidence="1">
    <location>
        <begin position="43"/>
        <end position="62"/>
    </location>
</feature>
<comment type="caution">
    <text evidence="3">The sequence shown here is derived from an EMBL/GenBank/DDBJ whole genome shotgun (WGS) entry which is preliminary data.</text>
</comment>
<evidence type="ECO:0000313" key="4">
    <source>
        <dbReference type="Proteomes" id="UP000282125"/>
    </source>
</evidence>
<feature type="transmembrane region" description="Helical" evidence="1">
    <location>
        <begin position="100"/>
        <end position="118"/>
    </location>
</feature>
<feature type="transmembrane region" description="Helical" evidence="1">
    <location>
        <begin position="209"/>
        <end position="230"/>
    </location>
</feature>
<dbReference type="InterPro" id="IPR000620">
    <property type="entry name" value="EamA_dom"/>
</dbReference>
<feature type="transmembrane region" description="Helical" evidence="1">
    <location>
        <begin position="74"/>
        <end position="94"/>
    </location>
</feature>
<dbReference type="RefSeq" id="WP_124965280.1">
    <property type="nucleotide sequence ID" value="NZ_RRAZ01000016.1"/>
</dbReference>